<dbReference type="EMBL" id="JAHLFE010000219">
    <property type="protein sequence ID" value="MBU3845292.1"/>
    <property type="molecule type" value="Genomic_DNA"/>
</dbReference>
<protein>
    <recommendedName>
        <fullName evidence="3">Glycosyltransferase subfamily 4-like N-terminal domain-containing protein</fullName>
    </recommendedName>
</protein>
<accession>A0A948X073</accession>
<reference evidence="1" key="2">
    <citation type="submission" date="2021-04" db="EMBL/GenBank/DDBJ databases">
        <authorList>
            <person name="Gilroy R."/>
        </authorList>
    </citation>
    <scope>NUCLEOTIDE SEQUENCE</scope>
    <source>
        <strain evidence="1">378</strain>
    </source>
</reference>
<dbReference type="SUPFAM" id="SSF53756">
    <property type="entry name" value="UDP-Glycosyltransferase/glycogen phosphorylase"/>
    <property type="match status" value="1"/>
</dbReference>
<evidence type="ECO:0008006" key="3">
    <source>
        <dbReference type="Google" id="ProtNLM"/>
    </source>
</evidence>
<name>A0A948X073_9GAMM</name>
<comment type="caution">
    <text evidence="1">The sequence shown here is derived from an EMBL/GenBank/DDBJ whole genome shotgun (WGS) entry which is preliminary data.</text>
</comment>
<dbReference type="AlphaFoldDB" id="A0A948X073"/>
<proteinExistence type="predicted"/>
<reference evidence="1" key="1">
    <citation type="journal article" date="2021" name="PeerJ">
        <title>Extensive microbial diversity within the chicken gut microbiome revealed by metagenomics and culture.</title>
        <authorList>
            <person name="Gilroy R."/>
            <person name="Ravi A."/>
            <person name="Getino M."/>
            <person name="Pursley I."/>
            <person name="Horton D.L."/>
            <person name="Alikhan N.F."/>
            <person name="Baker D."/>
            <person name="Gharbi K."/>
            <person name="Hall N."/>
            <person name="Watson M."/>
            <person name="Adriaenssens E.M."/>
            <person name="Foster-Nyarko E."/>
            <person name="Jarju S."/>
            <person name="Secka A."/>
            <person name="Antonio M."/>
            <person name="Oren A."/>
            <person name="Chaudhuri R.R."/>
            <person name="La Ragione R."/>
            <person name="Hildebrand F."/>
            <person name="Pallen M.J."/>
        </authorList>
    </citation>
    <scope>NUCLEOTIDE SEQUENCE</scope>
    <source>
        <strain evidence="1">378</strain>
    </source>
</reference>
<dbReference type="Gene3D" id="3.40.50.2000">
    <property type="entry name" value="Glycogen Phosphorylase B"/>
    <property type="match status" value="1"/>
</dbReference>
<gene>
    <name evidence="1" type="ORF">H9847_10605</name>
</gene>
<evidence type="ECO:0000313" key="2">
    <source>
        <dbReference type="Proteomes" id="UP000733611"/>
    </source>
</evidence>
<evidence type="ECO:0000313" key="1">
    <source>
        <dbReference type="EMBL" id="MBU3845292.1"/>
    </source>
</evidence>
<organism evidence="1 2">
    <name type="scientific">Candidatus Anaerobiospirillum pullicola</name>
    <dbReference type="NCBI Taxonomy" id="2838451"/>
    <lineage>
        <taxon>Bacteria</taxon>
        <taxon>Pseudomonadati</taxon>
        <taxon>Pseudomonadota</taxon>
        <taxon>Gammaproteobacteria</taxon>
        <taxon>Aeromonadales</taxon>
        <taxon>Succinivibrionaceae</taxon>
        <taxon>Anaerobiospirillum</taxon>
    </lineage>
</organism>
<sequence length="257" mass="28685">MSYKLLWYSIPSLFDTSSGAAIRCRLMLKKLQERGIEVHIITAGIADDPSGITATMSKIQQAVAEQTKPEQTPPDSIRFDLDGMSYLLIPTHSSNFEEINQKEQSQLYAHFCNELMTFQPDLIMGYSGDVFSASLRHEAKSRGIPVVYALCNGSHLTFGFPDCDLVFTTSQATCDFYKERTGIKVKAVGNFIDPAMVLATPEERKPEYVTMINPSPAKGLAIFIKLILAYTARHPEEQQKFLLVKSPCAYAHGFLPF</sequence>
<dbReference type="Proteomes" id="UP000733611">
    <property type="component" value="Unassembled WGS sequence"/>
</dbReference>